<name>D8QLC8_SCHCM</name>
<dbReference type="VEuPathDB" id="FungiDB:SCHCODRAFT_02558536"/>
<dbReference type="SUPFAM" id="SSF51905">
    <property type="entry name" value="FAD/NAD(P)-binding domain"/>
    <property type="match status" value="1"/>
</dbReference>
<evidence type="ECO:0000313" key="2">
    <source>
        <dbReference type="EMBL" id="EFI91328.1"/>
    </source>
</evidence>
<dbReference type="RefSeq" id="XP_003026231.1">
    <property type="nucleotide sequence ID" value="XM_003026185.1"/>
</dbReference>
<protein>
    <recommendedName>
        <fullName evidence="1">FAD/NAD(P)-binding domain-containing protein</fullName>
    </recommendedName>
</protein>
<dbReference type="EMBL" id="GL377318">
    <property type="protein sequence ID" value="EFI91328.1"/>
    <property type="molecule type" value="Genomic_DNA"/>
</dbReference>
<dbReference type="GO" id="GO:0005737">
    <property type="term" value="C:cytoplasm"/>
    <property type="evidence" value="ECO:0007669"/>
    <property type="project" value="TreeGrafter"/>
</dbReference>
<dbReference type="InterPro" id="IPR023753">
    <property type="entry name" value="FAD/NAD-binding_dom"/>
</dbReference>
<dbReference type="KEGG" id="scm:SCHCO_02558536"/>
<evidence type="ECO:0000313" key="3">
    <source>
        <dbReference type="Proteomes" id="UP000007431"/>
    </source>
</evidence>
<dbReference type="HOGENOM" id="CLU_019845_0_1_1"/>
<dbReference type="STRING" id="578458.D8QLC8"/>
<dbReference type="Proteomes" id="UP000007431">
    <property type="component" value="Unassembled WGS sequence"/>
</dbReference>
<feature type="domain" description="FAD/NAD(P)-binding" evidence="1">
    <location>
        <begin position="6"/>
        <end position="282"/>
    </location>
</feature>
<dbReference type="OrthoDB" id="202203at2759"/>
<dbReference type="PRINTS" id="PR00411">
    <property type="entry name" value="PNDRDTASEI"/>
</dbReference>
<proteinExistence type="predicted"/>
<dbReference type="GeneID" id="9589142"/>
<evidence type="ECO:0000259" key="1">
    <source>
        <dbReference type="Pfam" id="PF07992"/>
    </source>
</evidence>
<gene>
    <name evidence="2" type="ORF">SCHCODRAFT_62520</name>
</gene>
<dbReference type="PANTHER" id="PTHR43735:SF2">
    <property type="entry name" value="FE-REGULATED PROTEIN 8"/>
    <property type="match status" value="1"/>
</dbReference>
<dbReference type="Pfam" id="PF07992">
    <property type="entry name" value="Pyr_redox_2"/>
    <property type="match status" value="1"/>
</dbReference>
<dbReference type="eggNOG" id="KOG2495">
    <property type="taxonomic scope" value="Eukaryota"/>
</dbReference>
<dbReference type="PANTHER" id="PTHR43735">
    <property type="entry name" value="APOPTOSIS-INDUCING FACTOR 1"/>
    <property type="match status" value="1"/>
</dbReference>
<accession>D8QLC8</accession>
<dbReference type="AlphaFoldDB" id="D8QLC8"/>
<dbReference type="Gene3D" id="3.50.50.100">
    <property type="match status" value="1"/>
</dbReference>
<reference evidence="2 3" key="1">
    <citation type="journal article" date="2010" name="Nat. Biotechnol.">
        <title>Genome sequence of the model mushroom Schizophyllum commune.</title>
        <authorList>
            <person name="Ohm R.A."/>
            <person name="de Jong J.F."/>
            <person name="Lugones L.G."/>
            <person name="Aerts A."/>
            <person name="Kothe E."/>
            <person name="Stajich J.E."/>
            <person name="de Vries R.P."/>
            <person name="Record E."/>
            <person name="Levasseur A."/>
            <person name="Baker S.E."/>
            <person name="Bartholomew K.A."/>
            <person name="Coutinho P.M."/>
            <person name="Erdmann S."/>
            <person name="Fowler T.J."/>
            <person name="Gathman A.C."/>
            <person name="Lombard V."/>
            <person name="Henrissat B."/>
            <person name="Knabe N."/>
            <person name="Kuees U."/>
            <person name="Lilly W.W."/>
            <person name="Lindquist E."/>
            <person name="Lucas S."/>
            <person name="Magnuson J.K."/>
            <person name="Piumi F."/>
            <person name="Raudaskoski M."/>
            <person name="Salamov A."/>
            <person name="Schmutz J."/>
            <person name="Schwarze F.W.M.R."/>
            <person name="vanKuyk P.A."/>
            <person name="Horton J.S."/>
            <person name="Grigoriev I.V."/>
            <person name="Woesten H.A.B."/>
        </authorList>
    </citation>
    <scope>NUCLEOTIDE SEQUENCE [LARGE SCALE GENOMIC DNA]</scope>
    <source>
        <strain evidence="3">H4-8 / FGSC 9210</strain>
    </source>
</reference>
<dbReference type="GO" id="GO:0004174">
    <property type="term" value="F:electron-transferring-flavoprotein dehydrogenase activity"/>
    <property type="evidence" value="ECO:0007669"/>
    <property type="project" value="TreeGrafter"/>
</dbReference>
<dbReference type="OMA" id="PAVWAYY"/>
<organism evidence="3">
    <name type="scientific">Schizophyllum commune (strain H4-8 / FGSC 9210)</name>
    <name type="common">Split gill fungus</name>
    <dbReference type="NCBI Taxonomy" id="578458"/>
    <lineage>
        <taxon>Eukaryota</taxon>
        <taxon>Fungi</taxon>
        <taxon>Dikarya</taxon>
        <taxon>Basidiomycota</taxon>
        <taxon>Agaricomycotina</taxon>
        <taxon>Agaricomycetes</taxon>
        <taxon>Agaricomycetidae</taxon>
        <taxon>Agaricales</taxon>
        <taxon>Schizophyllaceae</taxon>
        <taxon>Schizophyllum</taxon>
    </lineage>
</organism>
<sequence>MQQYKNIVVLGAAYGGQAAAKILAEGVSKLSGNWRVVVIDRNTHFNHVYAFPRFSVVPGHEFKAFIRYDGTMPCDKPGGLLPLTASILSLSAHSVTLDRAFPEHGFPTPEIPFEYAIYALGGSLPAPVNLWGPRLDAQLKADAKASGILGSKPNGMEWLQCAQGVIGKARSVLVVGGGALGIQLATDIADVHPKKRVTLVHSRGRFMPRFSQEMHDEIIRQLDHLNVNVHLNERIDLKSAAERKTNDKGERIVLTESGKELAADLILMCTGQKPNTEVLTTLDPSLIAPNGRARVTRTLQLGSPASSQPDATDSLASQLDALQLDASAPQPGASTSPAYPQIFAAGDCADAFNALCAGHNAYYQGQLAARNVLRLARNEEKPDEEKEVLEKYEPLPPAIKVSLGLNRGVTQSGNDPVVISEKGYVDLQCALMWEFHGHKITCDDDMRD</sequence>
<dbReference type="InParanoid" id="D8QLC8"/>
<keyword evidence="3" id="KW-1185">Reference proteome</keyword>
<dbReference type="GO" id="GO:0050660">
    <property type="term" value="F:flavin adenine dinucleotide binding"/>
    <property type="evidence" value="ECO:0007669"/>
    <property type="project" value="TreeGrafter"/>
</dbReference>
<dbReference type="InterPro" id="IPR036188">
    <property type="entry name" value="FAD/NAD-bd_sf"/>
</dbReference>
<dbReference type="PRINTS" id="PR00368">
    <property type="entry name" value="FADPNR"/>
</dbReference>